<dbReference type="PROSITE" id="PS00086">
    <property type="entry name" value="CYTOCHROME_P450"/>
    <property type="match status" value="1"/>
</dbReference>
<comment type="caution">
    <text evidence="15">The sequence shown here is derived from an EMBL/GenBank/DDBJ whole genome shotgun (WGS) entry which is preliminary data.</text>
</comment>
<dbReference type="GO" id="GO:0016020">
    <property type="term" value="C:membrane"/>
    <property type="evidence" value="ECO:0007669"/>
    <property type="project" value="UniProtKB-SubCell"/>
</dbReference>
<keyword evidence="16" id="KW-1185">Reference proteome</keyword>
<sequence length="511" mass="57437">MEANQFFQSFQILFAYALPILIFIKLGITTIRYSTKKSTTPIRLPPGPRKLPIIGNMHQLVAGGPLTHRVMTQLGKKYGPLMHLQLGEVSTIVISSADTAKQVMKTQDINFSSRPPLLAMKIFVYDYTSVGFAPYGEYWRKMKKTCIVNFLSAKHVHSFRSLREEEFSGLVKLVDIHAGIGSPINLTKKLHSTLSSLVARAAFGKKFKDQETFISLIDEGGKLAAGFNVADFFPSFKLLHGISGIQGKLQSLHKKADRILGDFIHEHIAAASNGASNDQNLLDVLLRFQKEENQITHDNIKAVVLDMFGAGSETSATIIDWAMAELLKNLNVLEKAQEEVREVFNDKGYVDETYFDKLKYLKAVIKETLRLHPPLPFLLPRISKEKGEINGYEIPAKTQVFVNAWAIGRDPEYWEESECFKPERFLDSSIDFSGNNFEYIPFGAGRRICPGMSFGLATLELPLALLLYHFDWKLPIGMSHQDLDMTETFGLSVTRKLDLYAIPILSKPLTV</sequence>
<evidence type="ECO:0000256" key="13">
    <source>
        <dbReference type="RuleBase" id="RU000461"/>
    </source>
</evidence>
<dbReference type="InterPro" id="IPR017972">
    <property type="entry name" value="Cyt_P450_CS"/>
</dbReference>
<comment type="subcellular location">
    <subcellularLocation>
        <location evidence="2">Membrane</location>
        <topology evidence="2">Single-pass membrane protein</topology>
    </subcellularLocation>
</comment>
<protein>
    <recommendedName>
        <fullName evidence="17">Cytochrome P450</fullName>
    </recommendedName>
</protein>
<comment type="similarity">
    <text evidence="3 13">Belongs to the cytochrome P450 family.</text>
</comment>
<comment type="cofactor">
    <cofactor evidence="1 12">
        <name>heme</name>
        <dbReference type="ChEBI" id="CHEBI:30413"/>
    </cofactor>
</comment>
<dbReference type="Pfam" id="PF00067">
    <property type="entry name" value="p450"/>
    <property type="match status" value="1"/>
</dbReference>
<dbReference type="SUPFAM" id="SSF48264">
    <property type="entry name" value="Cytochrome P450"/>
    <property type="match status" value="1"/>
</dbReference>
<dbReference type="InterPro" id="IPR052306">
    <property type="entry name" value="CYP450_71D"/>
</dbReference>
<dbReference type="Gene3D" id="1.10.630.10">
    <property type="entry name" value="Cytochrome P450"/>
    <property type="match status" value="1"/>
</dbReference>
<dbReference type="PRINTS" id="PR00385">
    <property type="entry name" value="P450"/>
</dbReference>
<name>A0AAE1S8D8_9SOLA</name>
<dbReference type="PRINTS" id="PR00463">
    <property type="entry name" value="EP450I"/>
</dbReference>
<keyword evidence="6 12" id="KW-0479">Metal-binding</keyword>
<feature type="transmembrane region" description="Helical" evidence="14">
    <location>
        <begin position="6"/>
        <end position="28"/>
    </location>
</feature>
<dbReference type="InterPro" id="IPR001128">
    <property type="entry name" value="Cyt_P450"/>
</dbReference>
<keyword evidence="9 12" id="KW-0408">Iron</keyword>
<dbReference type="GO" id="GO:0020037">
    <property type="term" value="F:heme binding"/>
    <property type="evidence" value="ECO:0007669"/>
    <property type="project" value="InterPro"/>
</dbReference>
<accession>A0AAE1S8D8</accession>
<dbReference type="CDD" id="cd11072">
    <property type="entry name" value="CYP71-like"/>
    <property type="match status" value="1"/>
</dbReference>
<gene>
    <name evidence="15" type="ORF">RND71_016160</name>
</gene>
<keyword evidence="4 12" id="KW-0349">Heme</keyword>
<dbReference type="GO" id="GO:0016705">
    <property type="term" value="F:oxidoreductase activity, acting on paired donors, with incorporation or reduction of molecular oxygen"/>
    <property type="evidence" value="ECO:0007669"/>
    <property type="project" value="InterPro"/>
</dbReference>
<dbReference type="AlphaFoldDB" id="A0AAE1S8D8"/>
<dbReference type="EMBL" id="JAVYJV010000008">
    <property type="protein sequence ID" value="KAK4364802.1"/>
    <property type="molecule type" value="Genomic_DNA"/>
</dbReference>
<evidence type="ECO:0000256" key="4">
    <source>
        <dbReference type="ARBA" id="ARBA00022617"/>
    </source>
</evidence>
<evidence type="ECO:0000313" key="15">
    <source>
        <dbReference type="EMBL" id="KAK4364802.1"/>
    </source>
</evidence>
<dbReference type="Proteomes" id="UP001291623">
    <property type="component" value="Unassembled WGS sequence"/>
</dbReference>
<dbReference type="GO" id="GO:0004497">
    <property type="term" value="F:monooxygenase activity"/>
    <property type="evidence" value="ECO:0007669"/>
    <property type="project" value="UniProtKB-KW"/>
</dbReference>
<evidence type="ECO:0000256" key="8">
    <source>
        <dbReference type="ARBA" id="ARBA00023002"/>
    </source>
</evidence>
<dbReference type="PANTHER" id="PTHR47953:SF19">
    <property type="entry name" value="OS06G0641600 PROTEIN"/>
    <property type="match status" value="1"/>
</dbReference>
<evidence type="ECO:0000256" key="5">
    <source>
        <dbReference type="ARBA" id="ARBA00022692"/>
    </source>
</evidence>
<feature type="binding site" description="axial binding residue" evidence="12">
    <location>
        <position position="449"/>
    </location>
    <ligand>
        <name>heme</name>
        <dbReference type="ChEBI" id="CHEBI:30413"/>
    </ligand>
    <ligandPart>
        <name>Fe</name>
        <dbReference type="ChEBI" id="CHEBI:18248"/>
    </ligandPart>
</feature>
<dbReference type="GO" id="GO:0005506">
    <property type="term" value="F:iron ion binding"/>
    <property type="evidence" value="ECO:0007669"/>
    <property type="project" value="InterPro"/>
</dbReference>
<keyword evidence="11 14" id="KW-0472">Membrane</keyword>
<keyword evidence="7 14" id="KW-1133">Transmembrane helix</keyword>
<evidence type="ECO:0000256" key="7">
    <source>
        <dbReference type="ARBA" id="ARBA00022989"/>
    </source>
</evidence>
<evidence type="ECO:0000256" key="2">
    <source>
        <dbReference type="ARBA" id="ARBA00004167"/>
    </source>
</evidence>
<evidence type="ECO:0000256" key="11">
    <source>
        <dbReference type="ARBA" id="ARBA00023136"/>
    </source>
</evidence>
<evidence type="ECO:0000256" key="14">
    <source>
        <dbReference type="SAM" id="Phobius"/>
    </source>
</evidence>
<evidence type="ECO:0000256" key="10">
    <source>
        <dbReference type="ARBA" id="ARBA00023033"/>
    </source>
</evidence>
<organism evidence="15 16">
    <name type="scientific">Anisodus tanguticus</name>
    <dbReference type="NCBI Taxonomy" id="243964"/>
    <lineage>
        <taxon>Eukaryota</taxon>
        <taxon>Viridiplantae</taxon>
        <taxon>Streptophyta</taxon>
        <taxon>Embryophyta</taxon>
        <taxon>Tracheophyta</taxon>
        <taxon>Spermatophyta</taxon>
        <taxon>Magnoliopsida</taxon>
        <taxon>eudicotyledons</taxon>
        <taxon>Gunneridae</taxon>
        <taxon>Pentapetalae</taxon>
        <taxon>asterids</taxon>
        <taxon>lamiids</taxon>
        <taxon>Solanales</taxon>
        <taxon>Solanaceae</taxon>
        <taxon>Solanoideae</taxon>
        <taxon>Hyoscyameae</taxon>
        <taxon>Anisodus</taxon>
    </lineage>
</organism>
<dbReference type="FunFam" id="1.10.630.10:FF:000043">
    <property type="entry name" value="Cytochrome P450 99A2"/>
    <property type="match status" value="1"/>
</dbReference>
<evidence type="ECO:0000256" key="12">
    <source>
        <dbReference type="PIRSR" id="PIRSR602401-1"/>
    </source>
</evidence>
<dbReference type="InterPro" id="IPR036396">
    <property type="entry name" value="Cyt_P450_sf"/>
</dbReference>
<evidence type="ECO:0000313" key="16">
    <source>
        <dbReference type="Proteomes" id="UP001291623"/>
    </source>
</evidence>
<proteinExistence type="inferred from homology"/>
<dbReference type="PANTHER" id="PTHR47953">
    <property type="entry name" value="OS08G0105600 PROTEIN"/>
    <property type="match status" value="1"/>
</dbReference>
<evidence type="ECO:0000256" key="3">
    <source>
        <dbReference type="ARBA" id="ARBA00010617"/>
    </source>
</evidence>
<keyword evidence="5 14" id="KW-0812">Transmembrane</keyword>
<evidence type="ECO:0000256" key="6">
    <source>
        <dbReference type="ARBA" id="ARBA00022723"/>
    </source>
</evidence>
<evidence type="ECO:0008006" key="17">
    <source>
        <dbReference type="Google" id="ProtNLM"/>
    </source>
</evidence>
<reference evidence="15" key="1">
    <citation type="submission" date="2023-12" db="EMBL/GenBank/DDBJ databases">
        <title>Genome assembly of Anisodus tanguticus.</title>
        <authorList>
            <person name="Wang Y.-J."/>
        </authorList>
    </citation>
    <scope>NUCLEOTIDE SEQUENCE</scope>
    <source>
        <strain evidence="15">KB-2021</strain>
        <tissue evidence="15">Leaf</tissue>
    </source>
</reference>
<keyword evidence="8 13" id="KW-0560">Oxidoreductase</keyword>
<keyword evidence="10 13" id="KW-0503">Monooxygenase</keyword>
<evidence type="ECO:0000256" key="1">
    <source>
        <dbReference type="ARBA" id="ARBA00001971"/>
    </source>
</evidence>
<evidence type="ECO:0000256" key="9">
    <source>
        <dbReference type="ARBA" id="ARBA00023004"/>
    </source>
</evidence>
<dbReference type="InterPro" id="IPR002401">
    <property type="entry name" value="Cyt_P450_E_grp-I"/>
</dbReference>